<evidence type="ECO:0000256" key="22">
    <source>
        <dbReference type="ARBA" id="ARBA00058858"/>
    </source>
</evidence>
<reference evidence="28 29" key="1">
    <citation type="journal article" date="2024" name="Plant J.">
        <title>Genome sequences and population genomics reveal climatic adaptation and genomic divergence between two closely related sweetgum species.</title>
        <authorList>
            <person name="Xu W.Q."/>
            <person name="Ren C.Q."/>
            <person name="Zhang X.Y."/>
            <person name="Comes H.P."/>
            <person name="Liu X.H."/>
            <person name="Li Y.G."/>
            <person name="Kettle C.J."/>
            <person name="Jalonen R."/>
            <person name="Gaisberger H."/>
            <person name="Ma Y.Z."/>
            <person name="Qiu Y.X."/>
        </authorList>
    </citation>
    <scope>NUCLEOTIDE SEQUENCE [LARGE SCALE GENOMIC DNA]</scope>
    <source>
        <strain evidence="28">Hangzhou</strain>
    </source>
</reference>
<evidence type="ECO:0000256" key="1">
    <source>
        <dbReference type="ARBA" id="ARBA00001913"/>
    </source>
</evidence>
<keyword evidence="16" id="KW-0472">Membrane</keyword>
<comment type="catalytic activity">
    <reaction evidence="20">
        <text>N(4)-(alpha-D-Man-(1-&gt;2)-alpha-D-Man-(1-&gt;2)-alpha-D-Man-(1-&gt;3)-[alpha-D-Man-(1-&gt;3)-[alpha-D-Man-(1-&gt;2)-alpha-D-Man-(1-&gt;6)]-alpha-D-Man-(1-&gt;6)]-beta-D-Man-(1-&gt;4)-beta-D-GlcNAc-(1-&gt;4)-beta-D-GlcNAc)-L-asparaginyl-[protein] (N-glucan mannose isomer 8A1,2,3B1,3) + 3 H2O = N(4)-(alpha-D-Man-(1-&gt;3)-[alpha-D-Man-(1-&gt;3)-[alpha-D-Man-(1-&gt;6)]-alpha-D-Man-(1-&gt;6)]-beta-D-Man-(1-&gt;4)-beta-D-GlcNAc-(1-&gt;4)-beta-D-GlcNAc)-L-asparaginyl-[protein] (N-glucan mannose isomer 5A1,2) + 3 beta-D-mannose</text>
        <dbReference type="Rhea" id="RHEA:56028"/>
        <dbReference type="Rhea" id="RHEA-COMP:14358"/>
        <dbReference type="Rhea" id="RHEA-COMP:14367"/>
        <dbReference type="ChEBI" id="CHEBI:15377"/>
        <dbReference type="ChEBI" id="CHEBI:28563"/>
        <dbReference type="ChEBI" id="CHEBI:59087"/>
        <dbReference type="ChEBI" id="CHEBI:60628"/>
        <dbReference type="EC" id="3.2.1.113"/>
    </reaction>
</comment>
<comment type="catalytic activity">
    <reaction evidence="21">
        <text>N(4)-(alpha-D-Man-(1-&gt;2)-alpha-D-Man-(1-&gt;2)-alpha-D-Man-(1-&gt;3)-[alpha-D-Man-(1-&gt;2)-alpha-D-Man-(1-&gt;3)-[alpha-D-Man-(1-&gt;2)-alpha-D-Man-(1-&gt;6)]-alpha-D-Man-(1-&gt;6)]-beta-D-Man-(1-&gt;4)-beta-D-GlcNAc-(1-&gt;4)-beta-D-GlcNAc)-L-asparaginyl-[protein] (N-glucan mannose isomer 9A1,2,3B1,2,3) + 4 H2O = N(4)-(alpha-D-Man-(1-&gt;3)-[alpha-D-Man-(1-&gt;3)-[alpha-D-Man-(1-&gt;6)]-alpha-D-Man-(1-&gt;6)]-beta-D-Man-(1-&gt;4)-beta-D-GlcNAc-(1-&gt;4)-beta-D-GlcNAc)-L-asparaginyl-[protein] (N-glucan mannose isomer 5A1,2) + 4 beta-D-mannose</text>
        <dbReference type="Rhea" id="RHEA:56008"/>
        <dbReference type="Rhea" id="RHEA-COMP:14356"/>
        <dbReference type="Rhea" id="RHEA-COMP:14367"/>
        <dbReference type="ChEBI" id="CHEBI:15377"/>
        <dbReference type="ChEBI" id="CHEBI:28563"/>
        <dbReference type="ChEBI" id="CHEBI:59087"/>
        <dbReference type="ChEBI" id="CHEBI:139493"/>
        <dbReference type="EC" id="3.2.1.113"/>
    </reaction>
</comment>
<keyword evidence="13" id="KW-1133">Transmembrane helix</keyword>
<name>A0AAP0RPG9_LIQFO</name>
<evidence type="ECO:0000256" key="26">
    <source>
        <dbReference type="RuleBase" id="RU361193"/>
    </source>
</evidence>
<evidence type="ECO:0000256" key="13">
    <source>
        <dbReference type="ARBA" id="ARBA00022989"/>
    </source>
</evidence>
<evidence type="ECO:0000256" key="21">
    <source>
        <dbReference type="ARBA" id="ARBA00048605"/>
    </source>
</evidence>
<feature type="active site" description="Proton donor" evidence="24">
    <location>
        <position position="187"/>
    </location>
</feature>
<organism evidence="28 29">
    <name type="scientific">Liquidambar formosana</name>
    <name type="common">Formosan gum</name>
    <dbReference type="NCBI Taxonomy" id="63359"/>
    <lineage>
        <taxon>Eukaryota</taxon>
        <taxon>Viridiplantae</taxon>
        <taxon>Streptophyta</taxon>
        <taxon>Embryophyta</taxon>
        <taxon>Tracheophyta</taxon>
        <taxon>Spermatophyta</taxon>
        <taxon>Magnoliopsida</taxon>
        <taxon>eudicotyledons</taxon>
        <taxon>Gunneridae</taxon>
        <taxon>Pentapetalae</taxon>
        <taxon>Saxifragales</taxon>
        <taxon>Altingiaceae</taxon>
        <taxon>Liquidambar</taxon>
    </lineage>
</organism>
<dbReference type="PRINTS" id="PR00747">
    <property type="entry name" value="GLYHDRLASE47"/>
</dbReference>
<evidence type="ECO:0000256" key="8">
    <source>
        <dbReference type="ARBA" id="ARBA00022723"/>
    </source>
</evidence>
<accession>A0AAP0RPG9</accession>
<sequence>MARSRSSTSWWRYLHPSYYLKRPKRLALLFIAFVCVTFVGWDRQTLVREYEVEVSKLNEEVTHLQNLLEELKNTNGDVGEKIFSGKSSERFKKKVAQDDPIDIQRREKVKEAMLHAWTAYEKYAWGQDELQPQSKNGVNSFGGLGATLVDSLDTLYIMGLDEQFQRAREWVANSLDFNKNYDASVFETTIRVVGGLLSAYDLSGDKLFLEKARDIADRLLPAWNTPSGIPYNIINLAHGNAHNPGWTGGDSILADSGTEQLEFIALSQRIGDPKYQQKAENVVAELNKTFPADGLLPIYINPHRGTASYSTITFGAMGDSFYEYLLKVWIQGNKTTAVKHYREMWERSMNGLLSLVRRTTPSSFAYICEKNGNSLTDKMDELACFAPGMLALGSSGYGPEESQKFLSLAEELAWTCYNFYQSTPTKLAGENYFFYAGQDLSVGTSWNILRPETVESLFYLWRFTGNKTYQEWGWNIFQAFEKNSRIESGYVGLKDVNTGVKDDKMQTFFLAETLKYLYLLSLPLQLSHSMNGFSTQKPTP</sequence>
<dbReference type="GO" id="GO:0005783">
    <property type="term" value="C:endoplasmic reticulum"/>
    <property type="evidence" value="ECO:0007669"/>
    <property type="project" value="TreeGrafter"/>
</dbReference>
<keyword evidence="15 27" id="KW-0175">Coiled coil</keyword>
<keyword evidence="29" id="KW-1185">Reference proteome</keyword>
<keyword evidence="7" id="KW-0812">Transmembrane</keyword>
<dbReference type="PANTHER" id="PTHR11742">
    <property type="entry name" value="MANNOSYL-OLIGOSACCHARIDE ALPHA-1,2-MANNOSIDASE-RELATED"/>
    <property type="match status" value="1"/>
</dbReference>
<dbReference type="PANTHER" id="PTHR11742:SF6">
    <property type="entry name" value="MANNOSYL-OLIGOSACCHARIDE ALPHA-1,2-MANNOSIDASE IA-RELATED"/>
    <property type="match status" value="1"/>
</dbReference>
<dbReference type="GO" id="GO:0005509">
    <property type="term" value="F:calcium ion binding"/>
    <property type="evidence" value="ECO:0007669"/>
    <property type="project" value="InterPro"/>
</dbReference>
<protein>
    <recommendedName>
        <fullName evidence="26">alpha-1,2-Mannosidase</fullName>
        <ecNumber evidence="26">3.2.1.-</ecNumber>
    </recommendedName>
</protein>
<comment type="cofactor">
    <cofactor evidence="3">
        <name>Mg(2+)</name>
        <dbReference type="ChEBI" id="CHEBI:18420"/>
    </cofactor>
</comment>
<evidence type="ECO:0000256" key="9">
    <source>
        <dbReference type="ARBA" id="ARBA00022801"/>
    </source>
</evidence>
<dbReference type="AlphaFoldDB" id="A0AAP0RPG9"/>
<evidence type="ECO:0000256" key="7">
    <source>
        <dbReference type="ARBA" id="ARBA00022692"/>
    </source>
</evidence>
<evidence type="ECO:0000256" key="14">
    <source>
        <dbReference type="ARBA" id="ARBA00023034"/>
    </source>
</evidence>
<evidence type="ECO:0000256" key="16">
    <source>
        <dbReference type="ARBA" id="ARBA00023136"/>
    </source>
</evidence>
<evidence type="ECO:0000256" key="3">
    <source>
        <dbReference type="ARBA" id="ARBA00001946"/>
    </source>
</evidence>
<evidence type="ECO:0000256" key="19">
    <source>
        <dbReference type="ARBA" id="ARBA00023211"/>
    </source>
</evidence>
<dbReference type="FunFam" id="1.50.10.10:FF:000024">
    <property type="entry name" value="alpha-1,2-Mannosidase"/>
    <property type="match status" value="1"/>
</dbReference>
<evidence type="ECO:0000256" key="24">
    <source>
        <dbReference type="PIRSR" id="PIRSR601382-1"/>
    </source>
</evidence>
<dbReference type="EMBL" id="JBBPBK010000007">
    <property type="protein sequence ID" value="KAK9281823.1"/>
    <property type="molecule type" value="Genomic_DNA"/>
</dbReference>
<evidence type="ECO:0000256" key="18">
    <source>
        <dbReference type="ARBA" id="ARBA00023180"/>
    </source>
</evidence>
<feature type="coiled-coil region" evidence="27">
    <location>
        <begin position="47"/>
        <end position="74"/>
    </location>
</feature>
<dbReference type="InterPro" id="IPR036026">
    <property type="entry name" value="Seven-hairpin_glycosidases"/>
</dbReference>
<dbReference type="InterPro" id="IPR001382">
    <property type="entry name" value="Glyco_hydro_47"/>
</dbReference>
<keyword evidence="14" id="KW-0333">Golgi apparatus</keyword>
<comment type="cofactor">
    <cofactor evidence="2">
        <name>Mn(2+)</name>
        <dbReference type="ChEBI" id="CHEBI:29035"/>
    </cofactor>
</comment>
<feature type="active site" evidence="24">
    <location>
        <position position="319"/>
    </location>
</feature>
<keyword evidence="19" id="KW-0464">Manganese</keyword>
<dbReference type="GO" id="GO:0000139">
    <property type="term" value="C:Golgi membrane"/>
    <property type="evidence" value="ECO:0007669"/>
    <property type="project" value="UniProtKB-SubCell"/>
</dbReference>
<keyword evidence="12" id="KW-0735">Signal-anchor</keyword>
<evidence type="ECO:0000256" key="27">
    <source>
        <dbReference type="SAM" id="Coils"/>
    </source>
</evidence>
<keyword evidence="8" id="KW-0479">Metal-binding</keyword>
<proteinExistence type="inferred from homology"/>
<evidence type="ECO:0000256" key="10">
    <source>
        <dbReference type="ARBA" id="ARBA00022837"/>
    </source>
</evidence>
<keyword evidence="26" id="KW-0326">Glycosidase</keyword>
<dbReference type="EC" id="3.2.1.-" evidence="26"/>
<feature type="active site" evidence="24">
    <location>
        <position position="452"/>
    </location>
</feature>
<evidence type="ECO:0000256" key="15">
    <source>
        <dbReference type="ARBA" id="ARBA00023054"/>
    </source>
</evidence>
<evidence type="ECO:0000313" key="29">
    <source>
        <dbReference type="Proteomes" id="UP001415857"/>
    </source>
</evidence>
<dbReference type="Proteomes" id="UP001415857">
    <property type="component" value="Unassembled WGS sequence"/>
</dbReference>
<feature type="active site" description="Proton donor" evidence="24">
    <location>
        <position position="430"/>
    </location>
</feature>
<feature type="disulfide bond" evidence="25">
    <location>
        <begin position="384"/>
        <end position="416"/>
    </location>
</feature>
<evidence type="ECO:0000313" key="28">
    <source>
        <dbReference type="EMBL" id="KAK9281823.1"/>
    </source>
</evidence>
<keyword evidence="18" id="KW-0325">Glycoprotein</keyword>
<keyword evidence="9 26" id="KW-0378">Hydrolase</keyword>
<comment type="function">
    <text evidence="22">Class I alpha-mannosidase essential for early N-glycan processing. Progressively trims alpha-1,2-linked mannose residues. Produces Man(5)GlcNAc(2) from Man(8)GlcNAc(2), but only Man(6)GlcNAc(2) from Man(9)GlcNAc(2). Has difficulty acting on the terminal mannose of the b-branch. Involved in root development and cell wall biosynthesis.</text>
</comment>
<dbReference type="Gene3D" id="1.50.10.10">
    <property type="match status" value="1"/>
</dbReference>
<evidence type="ECO:0000256" key="6">
    <source>
        <dbReference type="ARBA" id="ARBA00007658"/>
    </source>
</evidence>
<comment type="similarity">
    <text evidence="6 26">Belongs to the glycosyl hydrolase 47 family.</text>
</comment>
<evidence type="ECO:0000256" key="23">
    <source>
        <dbReference type="ARBA" id="ARBA00060399"/>
    </source>
</evidence>
<keyword evidence="17 25" id="KW-1015">Disulfide bond</keyword>
<gene>
    <name evidence="28" type="ORF">L1049_004729</name>
</gene>
<dbReference type="GO" id="GO:0005975">
    <property type="term" value="P:carbohydrate metabolic process"/>
    <property type="evidence" value="ECO:0007669"/>
    <property type="project" value="InterPro"/>
</dbReference>
<dbReference type="InterPro" id="IPR012341">
    <property type="entry name" value="6hp_glycosidase-like_sf"/>
</dbReference>
<evidence type="ECO:0000256" key="20">
    <source>
        <dbReference type="ARBA" id="ARBA00047669"/>
    </source>
</evidence>
<keyword evidence="11" id="KW-0460">Magnesium</keyword>
<evidence type="ECO:0000256" key="11">
    <source>
        <dbReference type="ARBA" id="ARBA00022842"/>
    </source>
</evidence>
<evidence type="ECO:0000256" key="5">
    <source>
        <dbReference type="ARBA" id="ARBA00004922"/>
    </source>
</evidence>
<comment type="pathway">
    <text evidence="5">Protein modification; protein glycosylation.</text>
</comment>
<comment type="caution">
    <text evidence="28">The sequence shown here is derived from an EMBL/GenBank/DDBJ whole genome shotgun (WGS) entry which is preliminary data.</text>
</comment>
<dbReference type="GO" id="GO:0004571">
    <property type="term" value="F:mannosyl-oligosaccharide 1,2-alpha-mannosidase activity"/>
    <property type="evidence" value="ECO:0007669"/>
    <property type="project" value="UniProtKB-EC"/>
</dbReference>
<evidence type="ECO:0000256" key="2">
    <source>
        <dbReference type="ARBA" id="ARBA00001936"/>
    </source>
</evidence>
<dbReference type="GO" id="GO:0006491">
    <property type="term" value="P:N-glycan processing"/>
    <property type="evidence" value="ECO:0007669"/>
    <property type="project" value="UniProtKB-ARBA"/>
</dbReference>
<evidence type="ECO:0000256" key="4">
    <source>
        <dbReference type="ARBA" id="ARBA00004194"/>
    </source>
</evidence>
<evidence type="ECO:0000256" key="12">
    <source>
        <dbReference type="ARBA" id="ARBA00022968"/>
    </source>
</evidence>
<comment type="subcellular location">
    <subcellularLocation>
        <location evidence="23">Endomembrane system</location>
        <topology evidence="23">Single-pass type II membrane protein</topology>
    </subcellularLocation>
    <subcellularLocation>
        <location evidence="4">Golgi apparatus membrane</location>
        <topology evidence="4">Single-pass membrane protein</topology>
    </subcellularLocation>
</comment>
<comment type="cofactor">
    <cofactor evidence="1">
        <name>Ca(2+)</name>
        <dbReference type="ChEBI" id="CHEBI:29108"/>
    </cofactor>
</comment>
<dbReference type="InterPro" id="IPR050749">
    <property type="entry name" value="Glycosyl_Hydrolase_47"/>
</dbReference>
<dbReference type="Pfam" id="PF01532">
    <property type="entry name" value="Glyco_hydro_47"/>
    <property type="match status" value="1"/>
</dbReference>
<keyword evidence="10" id="KW-0106">Calcium</keyword>
<dbReference type="SUPFAM" id="SSF48225">
    <property type="entry name" value="Seven-hairpin glycosidases"/>
    <property type="match status" value="1"/>
</dbReference>
<evidence type="ECO:0000256" key="25">
    <source>
        <dbReference type="PIRSR" id="PIRSR601382-3"/>
    </source>
</evidence>
<evidence type="ECO:0000256" key="17">
    <source>
        <dbReference type="ARBA" id="ARBA00023157"/>
    </source>
</evidence>